<feature type="transmembrane region" description="Helical" evidence="1">
    <location>
        <begin position="21"/>
        <end position="40"/>
    </location>
</feature>
<evidence type="ECO:0000313" key="2">
    <source>
        <dbReference type="EMBL" id="DAD18133.1"/>
    </source>
</evidence>
<accession>A0A822XER3</accession>
<evidence type="ECO:0000256" key="1">
    <source>
        <dbReference type="SAM" id="Phobius"/>
    </source>
</evidence>
<keyword evidence="1" id="KW-0472">Membrane</keyword>
<sequence>MDMKERAELYPRKMTTLLGKIDFRCLFFFFFNSIPFNFSLV</sequence>
<organism evidence="2 3">
    <name type="scientific">Nelumbo nucifera</name>
    <name type="common">Sacred lotus</name>
    <dbReference type="NCBI Taxonomy" id="4432"/>
    <lineage>
        <taxon>Eukaryota</taxon>
        <taxon>Viridiplantae</taxon>
        <taxon>Streptophyta</taxon>
        <taxon>Embryophyta</taxon>
        <taxon>Tracheophyta</taxon>
        <taxon>Spermatophyta</taxon>
        <taxon>Magnoliopsida</taxon>
        <taxon>Proteales</taxon>
        <taxon>Nelumbonaceae</taxon>
        <taxon>Nelumbo</taxon>
    </lineage>
</organism>
<comment type="caution">
    <text evidence="2">The sequence shown here is derived from an EMBL/GenBank/DDBJ whole genome shotgun (WGS) entry which is preliminary data.</text>
</comment>
<protein>
    <submittedName>
        <fullName evidence="2">Uncharacterized protein</fullName>
    </submittedName>
</protein>
<reference evidence="2 3" key="1">
    <citation type="journal article" date="2020" name="Mol. Biol. Evol.">
        <title>Distinct Expression and Methylation Patterns for Genes with Different Fates following a Single Whole-Genome Duplication in Flowering Plants.</title>
        <authorList>
            <person name="Shi T."/>
            <person name="Rahmani R.S."/>
            <person name="Gugger P.F."/>
            <person name="Wang M."/>
            <person name="Li H."/>
            <person name="Zhang Y."/>
            <person name="Li Z."/>
            <person name="Wang Q."/>
            <person name="Van de Peer Y."/>
            <person name="Marchal K."/>
            <person name="Chen J."/>
        </authorList>
    </citation>
    <scope>NUCLEOTIDE SEQUENCE [LARGE SCALE GENOMIC DNA]</scope>
    <source>
        <tissue evidence="2">Leaf</tissue>
    </source>
</reference>
<keyword evidence="1" id="KW-1133">Transmembrane helix</keyword>
<name>A0A822XER3_NELNU</name>
<dbReference type="Proteomes" id="UP000607653">
    <property type="component" value="Unassembled WGS sequence"/>
</dbReference>
<proteinExistence type="predicted"/>
<dbReference type="AlphaFoldDB" id="A0A822XER3"/>
<keyword evidence="3" id="KW-1185">Reference proteome</keyword>
<dbReference type="EMBL" id="DUZY01000001">
    <property type="protein sequence ID" value="DAD18133.1"/>
    <property type="molecule type" value="Genomic_DNA"/>
</dbReference>
<keyword evidence="1" id="KW-0812">Transmembrane</keyword>
<evidence type="ECO:0000313" key="3">
    <source>
        <dbReference type="Proteomes" id="UP000607653"/>
    </source>
</evidence>
<gene>
    <name evidence="2" type="ORF">HUJ06_019596</name>
</gene>